<name>A0A5D3DZF9_CUCMM</name>
<evidence type="ECO:0000313" key="1">
    <source>
        <dbReference type="EMBL" id="KAA0045544.1"/>
    </source>
</evidence>
<dbReference type="Proteomes" id="UP000321947">
    <property type="component" value="Unassembled WGS sequence"/>
</dbReference>
<comment type="caution">
    <text evidence="2">The sequence shown here is derived from an EMBL/GenBank/DDBJ whole genome shotgun (WGS) entry which is preliminary data.</text>
</comment>
<accession>A0A5D3DZF9</accession>
<dbReference type="EMBL" id="SSTE01014401">
    <property type="protein sequence ID" value="KAA0045544.1"/>
    <property type="molecule type" value="Genomic_DNA"/>
</dbReference>
<proteinExistence type="predicted"/>
<evidence type="ECO:0000313" key="4">
    <source>
        <dbReference type="Proteomes" id="UP000321947"/>
    </source>
</evidence>
<reference evidence="3 4" key="1">
    <citation type="submission" date="2019-08" db="EMBL/GenBank/DDBJ databases">
        <title>Draft genome sequences of two oriental melons (Cucumis melo L. var makuwa).</title>
        <authorList>
            <person name="Kwon S.-Y."/>
        </authorList>
    </citation>
    <scope>NUCLEOTIDE SEQUENCE [LARGE SCALE GENOMIC DNA]</scope>
    <source>
        <strain evidence="4">cv. Chang Bougi</strain>
        <strain evidence="3">cv. SW 3</strain>
        <tissue evidence="2">Leaf</tissue>
    </source>
</reference>
<organism evidence="2 4">
    <name type="scientific">Cucumis melo var. makuwa</name>
    <name type="common">Oriental melon</name>
    <dbReference type="NCBI Taxonomy" id="1194695"/>
    <lineage>
        <taxon>Eukaryota</taxon>
        <taxon>Viridiplantae</taxon>
        <taxon>Streptophyta</taxon>
        <taxon>Embryophyta</taxon>
        <taxon>Tracheophyta</taxon>
        <taxon>Spermatophyta</taxon>
        <taxon>Magnoliopsida</taxon>
        <taxon>eudicotyledons</taxon>
        <taxon>Gunneridae</taxon>
        <taxon>Pentapetalae</taxon>
        <taxon>rosids</taxon>
        <taxon>fabids</taxon>
        <taxon>Cucurbitales</taxon>
        <taxon>Cucurbitaceae</taxon>
        <taxon>Benincaseae</taxon>
        <taxon>Cucumis</taxon>
    </lineage>
</organism>
<gene>
    <name evidence="2" type="ORF">E5676_scaffold303G00560</name>
    <name evidence="1" type="ORF">E6C27_scaffold243G00390</name>
</gene>
<dbReference type="Proteomes" id="UP000321393">
    <property type="component" value="Unassembled WGS sequence"/>
</dbReference>
<dbReference type="AlphaFoldDB" id="A0A5D3DZF9"/>
<evidence type="ECO:0000313" key="2">
    <source>
        <dbReference type="EMBL" id="TYK28848.1"/>
    </source>
</evidence>
<protein>
    <submittedName>
        <fullName evidence="2">Zinc finger protein ZPR1-like protein</fullName>
    </submittedName>
</protein>
<evidence type="ECO:0000313" key="3">
    <source>
        <dbReference type="Proteomes" id="UP000321393"/>
    </source>
</evidence>
<sequence>MFVSQVAEDAHVTSNVITPVPAYPEGSQPLSGDEIYEMVLGRRPGYSKGLDWGPKPKACKTTNASSSITSCPQSTVELQLQAKFDQVMQQIEE</sequence>
<dbReference type="OrthoDB" id="1921870at2759"/>
<dbReference type="EMBL" id="SSTD01002034">
    <property type="protein sequence ID" value="TYK28848.1"/>
    <property type="molecule type" value="Genomic_DNA"/>
</dbReference>